<dbReference type="PANTHER" id="PTHR33204">
    <property type="entry name" value="TRANSCRIPTIONAL REGULATOR, MARR FAMILY"/>
    <property type="match status" value="1"/>
</dbReference>
<evidence type="ECO:0000256" key="3">
    <source>
        <dbReference type="ARBA" id="ARBA00023163"/>
    </source>
</evidence>
<dbReference type="Gene3D" id="1.10.10.10">
    <property type="entry name" value="Winged helix-like DNA-binding domain superfamily/Winged helix DNA-binding domain"/>
    <property type="match status" value="1"/>
</dbReference>
<proteinExistence type="predicted"/>
<dbReference type="EMBL" id="LKST01000002">
    <property type="protein sequence ID" value="KQB84029.1"/>
    <property type="molecule type" value="Genomic_DNA"/>
</dbReference>
<dbReference type="STRING" id="1544416.Cocul_00824"/>
<keyword evidence="2" id="KW-0238">DNA-binding</keyword>
<dbReference type="InterPro" id="IPR011991">
    <property type="entry name" value="ArsR-like_HTH"/>
</dbReference>
<dbReference type="InterPro" id="IPR036390">
    <property type="entry name" value="WH_DNA-bd_sf"/>
</dbReference>
<protein>
    <submittedName>
        <fullName evidence="5">Putative HTH-type transcriptional regulator YybR</fullName>
    </submittedName>
</protein>
<organism evidence="5 6">
    <name type="scientific">Corynebacterium oculi</name>
    <dbReference type="NCBI Taxonomy" id="1544416"/>
    <lineage>
        <taxon>Bacteria</taxon>
        <taxon>Bacillati</taxon>
        <taxon>Actinomycetota</taxon>
        <taxon>Actinomycetes</taxon>
        <taxon>Mycobacteriales</taxon>
        <taxon>Corynebacteriaceae</taxon>
        <taxon>Corynebacterium</taxon>
    </lineage>
</organism>
<sequence length="123" mass="13553">MASAENHTNGTCPIAASLELLGEKWTLLILRDLYLGHTKFNEIEHSLGCPRNLLSTRLRKLTEAGILTKEEYKEQGSRTRAAYALTPKGHDLAPILEALQNWGIKHVPGTQQNPPVPHPPAKG</sequence>
<gene>
    <name evidence="5" type="primary">yybR</name>
    <name evidence="5" type="ORF">Cocul_00824</name>
</gene>
<dbReference type="CDD" id="cd00090">
    <property type="entry name" value="HTH_ARSR"/>
    <property type="match status" value="1"/>
</dbReference>
<reference evidence="5 6" key="1">
    <citation type="submission" date="2015-10" db="EMBL/GenBank/DDBJ databases">
        <title>Corynebacteirum lowii and Corynebacterium oculi species nova, derived from human clinical disease and and emended description of Corynebacterium mastiditis.</title>
        <authorList>
            <person name="Bernard K."/>
            <person name="Pacheco A.L."/>
            <person name="Mcdougall C."/>
            <person name="Burtx T."/>
            <person name="Weibe D."/>
            <person name="Tyler S."/>
            <person name="Olson A.B."/>
            <person name="Cnockaert M."/>
            <person name="Eguchi H."/>
            <person name="Kuwahara T."/>
            <person name="Nakayama-Imaohji H."/>
            <person name="Boudewijins M."/>
            <person name="Van Hoecke F."/>
            <person name="Bernier A.-M."/>
            <person name="Vandamme P."/>
        </authorList>
    </citation>
    <scope>NUCLEOTIDE SEQUENCE [LARGE SCALE GENOMIC DNA]</scope>
    <source>
        <strain evidence="5 6">NML 130210</strain>
    </source>
</reference>
<dbReference type="PATRIC" id="fig|1544416.3.peg.824"/>
<dbReference type="InterPro" id="IPR036388">
    <property type="entry name" value="WH-like_DNA-bd_sf"/>
</dbReference>
<dbReference type="AlphaFoldDB" id="A0A0Q1DV47"/>
<dbReference type="PROSITE" id="PS51118">
    <property type="entry name" value="HTH_HXLR"/>
    <property type="match status" value="1"/>
</dbReference>
<evidence type="ECO:0000313" key="6">
    <source>
        <dbReference type="Proteomes" id="UP000050517"/>
    </source>
</evidence>
<evidence type="ECO:0000256" key="2">
    <source>
        <dbReference type="ARBA" id="ARBA00023125"/>
    </source>
</evidence>
<accession>A0A0Q1DV47</accession>
<dbReference type="InterPro" id="IPR002577">
    <property type="entry name" value="HTH_HxlR"/>
</dbReference>
<dbReference type="RefSeq" id="WP_055122039.1">
    <property type="nucleotide sequence ID" value="NZ_LKST01000002.1"/>
</dbReference>
<keyword evidence="6" id="KW-1185">Reference proteome</keyword>
<evidence type="ECO:0000256" key="1">
    <source>
        <dbReference type="ARBA" id="ARBA00023015"/>
    </source>
</evidence>
<keyword evidence="3" id="KW-0804">Transcription</keyword>
<dbReference type="PANTHER" id="PTHR33204:SF18">
    <property type="entry name" value="TRANSCRIPTIONAL REGULATORY PROTEIN"/>
    <property type="match status" value="1"/>
</dbReference>
<evidence type="ECO:0000259" key="4">
    <source>
        <dbReference type="PROSITE" id="PS51118"/>
    </source>
</evidence>
<dbReference type="OrthoDB" id="9792527at2"/>
<dbReference type="Proteomes" id="UP000050517">
    <property type="component" value="Unassembled WGS sequence"/>
</dbReference>
<name>A0A0Q1DV47_9CORY</name>
<dbReference type="Pfam" id="PF01638">
    <property type="entry name" value="HxlR"/>
    <property type="match status" value="1"/>
</dbReference>
<dbReference type="GO" id="GO:0003677">
    <property type="term" value="F:DNA binding"/>
    <property type="evidence" value="ECO:0007669"/>
    <property type="project" value="UniProtKB-KW"/>
</dbReference>
<comment type="caution">
    <text evidence="5">The sequence shown here is derived from an EMBL/GenBank/DDBJ whole genome shotgun (WGS) entry which is preliminary data.</text>
</comment>
<feature type="domain" description="HTH hxlR-type" evidence="4">
    <location>
        <begin position="12"/>
        <end position="111"/>
    </location>
</feature>
<dbReference type="SUPFAM" id="SSF46785">
    <property type="entry name" value="Winged helix' DNA-binding domain"/>
    <property type="match status" value="1"/>
</dbReference>
<keyword evidence="1" id="KW-0805">Transcription regulation</keyword>
<evidence type="ECO:0000313" key="5">
    <source>
        <dbReference type="EMBL" id="KQB84029.1"/>
    </source>
</evidence>